<comment type="caution">
    <text evidence="1">The sequence shown here is derived from an EMBL/GenBank/DDBJ whole genome shotgun (WGS) entry which is preliminary data.</text>
</comment>
<evidence type="ECO:0008006" key="3">
    <source>
        <dbReference type="Google" id="ProtNLM"/>
    </source>
</evidence>
<gene>
    <name evidence="1" type="ORF">ABXS05_07025</name>
</gene>
<protein>
    <recommendedName>
        <fullName evidence="3">DUF2066 domain-containing protein</fullName>
    </recommendedName>
</protein>
<reference evidence="1 2" key="1">
    <citation type="submission" date="2024-07" db="EMBL/GenBank/DDBJ databases">
        <title>Description of Labrys sedimenti sp. nov., isolated from a diclofenac-degrading enrichment culture.</title>
        <authorList>
            <person name="Tancsics A."/>
            <person name="Csepanyi A."/>
        </authorList>
    </citation>
    <scope>NUCLEOTIDE SEQUENCE [LARGE SCALE GENOMIC DNA]</scope>
    <source>
        <strain evidence="1 2">LMG 23578</strain>
    </source>
</reference>
<organism evidence="1 2">
    <name type="scientific">Labrys neptuniae</name>
    <dbReference type="NCBI Taxonomy" id="376174"/>
    <lineage>
        <taxon>Bacteria</taxon>
        <taxon>Pseudomonadati</taxon>
        <taxon>Pseudomonadota</taxon>
        <taxon>Alphaproteobacteria</taxon>
        <taxon>Hyphomicrobiales</taxon>
        <taxon>Xanthobacteraceae</taxon>
        <taxon>Labrys</taxon>
    </lineage>
</organism>
<evidence type="ECO:0000313" key="2">
    <source>
        <dbReference type="Proteomes" id="UP001555786"/>
    </source>
</evidence>
<proteinExistence type="predicted"/>
<dbReference type="Proteomes" id="UP001555786">
    <property type="component" value="Unassembled WGS sequence"/>
</dbReference>
<keyword evidence="2" id="KW-1185">Reference proteome</keyword>
<dbReference type="RefSeq" id="WP_367623373.1">
    <property type="nucleotide sequence ID" value="NZ_JBFNQD010000001.1"/>
</dbReference>
<sequence>MPDGLRRLAGAAAVATLLCGVAGEASADSELRRALSHVPAKVAMDRNGIAASFVGLSELRRLYAGDVSAMRRRVGLGDSDTLKALFISTDESWRDDTGLKRSEIASLTDYGTPPRAVVLWRFTEPAISASFVEGLGKRGFSHANGVWRNGEPMKLDFAKRSITNPFLGPLGRASMLAPFADGVAQSPDPAAAAEAGGVSAKTSLAGLAPVEAAIDAIEKVAVQGSILQAIVLTPAIWMQGDDVLDMMATSPTVDKKALADKMAERAKRPPTPVSLGVVIADVETKEPAGSGVVIALPYGDCDTAREGARIFADKWKNAAGRDGQTGAQRTGREPAVTVHQGKEACVALLSLMGAPDAERGNSILRYITGAIWQRDFKALQGG</sequence>
<evidence type="ECO:0000313" key="1">
    <source>
        <dbReference type="EMBL" id="MEW9305281.1"/>
    </source>
</evidence>
<accession>A0ABV3PI21</accession>
<name>A0ABV3PI21_9HYPH</name>
<dbReference type="EMBL" id="JBFNQD010000001">
    <property type="protein sequence ID" value="MEW9305281.1"/>
    <property type="molecule type" value="Genomic_DNA"/>
</dbReference>